<dbReference type="GO" id="GO:0030688">
    <property type="term" value="C:preribosome, small subunit precursor"/>
    <property type="evidence" value="ECO:0007669"/>
    <property type="project" value="InterPro"/>
</dbReference>
<evidence type="ECO:0000256" key="1">
    <source>
        <dbReference type="ARBA" id="ARBA00004123"/>
    </source>
</evidence>
<feature type="region of interest" description="Disordered" evidence="5">
    <location>
        <begin position="318"/>
        <end position="363"/>
    </location>
</feature>
<comment type="subcellular location">
    <subcellularLocation>
        <location evidence="1">Nucleus</location>
    </subcellularLocation>
</comment>
<feature type="region of interest" description="Disordered" evidence="5">
    <location>
        <begin position="484"/>
        <end position="560"/>
    </location>
</feature>
<feature type="compositionally biased region" description="Pro residues" evidence="5">
    <location>
        <begin position="514"/>
        <end position="525"/>
    </location>
</feature>
<dbReference type="PANTHER" id="PTHR13026:SF0">
    <property type="entry name" value="RIBOSOMAL RNA PROCESSING 1B"/>
    <property type="match status" value="1"/>
</dbReference>
<sequence length="560" mass="62006">MGDEEQVEDGMSLIKQLAACNQSARNKALRLLLKSWLPFQRDLSDEDMKKLWKGLFYCVWHADKFPVQSQLIERLSSPLLRLHLPLSLHYFSVFLLTMRREWTGIDALRLDKFYLLIRRFLHHSFALLKSNSWELELTSRLMGVLAESTFFSDDKFQGNGVNYHIASVFLEELKPFLPVRSEVVEVLLDPFVSVMGKVPDKVLLGKIRTNLFGELLKMGKKVLETKKAGVEVDSGDDAVVCGPIALTMGFSSKFYELGSSVQCRQGNRKVLFGLHEQFSKLEKDLESSGIEVSFPDIVENGEEVPTLVPIDTEVEVAGSEPSEVGGDAVNVPSDEQSLKKSRKKKKNDSGGSGKKSKKTKNGIYLQNTPLEVKKKNVAIANGENSSDGSPIELNESLISNLQMQFEKVAAEAGLGSDVASTCNVPNVKVNGAVSKKRKRAKNRNMPESQNLDLNGEGDTDCGTTAKSGEKSAKKVRFSMKNNLVWKPHSPLPPESLRLPPSVTPRGSALKKGVPPGPIREMPPPTKKVKRRAVSAKKARKPKKSISPAVKRVKKLKSRSA</sequence>
<dbReference type="GO" id="GO:0006364">
    <property type="term" value="P:rRNA processing"/>
    <property type="evidence" value="ECO:0007669"/>
    <property type="project" value="UniProtKB-KW"/>
</dbReference>
<name>A0A6A1UXA8_9ROSI</name>
<dbReference type="GO" id="GO:0005634">
    <property type="term" value="C:nucleus"/>
    <property type="evidence" value="ECO:0007669"/>
    <property type="project" value="UniProtKB-SubCell"/>
</dbReference>
<evidence type="ECO:0000313" key="6">
    <source>
        <dbReference type="EMBL" id="KAB1204317.1"/>
    </source>
</evidence>
<feature type="region of interest" description="Disordered" evidence="5">
    <location>
        <begin position="433"/>
        <end position="472"/>
    </location>
</feature>
<dbReference type="AlphaFoldDB" id="A0A6A1UXA8"/>
<comment type="similarity">
    <text evidence="2">Belongs to the RRP1 family.</text>
</comment>
<evidence type="ECO:0000256" key="4">
    <source>
        <dbReference type="ARBA" id="ARBA00023242"/>
    </source>
</evidence>
<feature type="compositionally biased region" description="Basic residues" evidence="5">
    <location>
        <begin position="550"/>
        <end position="560"/>
    </location>
</feature>
<evidence type="ECO:0000256" key="5">
    <source>
        <dbReference type="SAM" id="MobiDB-lite"/>
    </source>
</evidence>
<accession>A0A6A1UXA8</accession>
<dbReference type="OrthoDB" id="2019504at2759"/>
<organism evidence="6 7">
    <name type="scientific">Morella rubra</name>
    <name type="common">Chinese bayberry</name>
    <dbReference type="NCBI Taxonomy" id="262757"/>
    <lineage>
        <taxon>Eukaryota</taxon>
        <taxon>Viridiplantae</taxon>
        <taxon>Streptophyta</taxon>
        <taxon>Embryophyta</taxon>
        <taxon>Tracheophyta</taxon>
        <taxon>Spermatophyta</taxon>
        <taxon>Magnoliopsida</taxon>
        <taxon>eudicotyledons</taxon>
        <taxon>Gunneridae</taxon>
        <taxon>Pentapetalae</taxon>
        <taxon>rosids</taxon>
        <taxon>fabids</taxon>
        <taxon>Fagales</taxon>
        <taxon>Myricaceae</taxon>
        <taxon>Morella</taxon>
    </lineage>
</organism>
<dbReference type="EMBL" id="RXIC02000026">
    <property type="protein sequence ID" value="KAB1204317.1"/>
    <property type="molecule type" value="Genomic_DNA"/>
</dbReference>
<evidence type="ECO:0008006" key="8">
    <source>
        <dbReference type="Google" id="ProtNLM"/>
    </source>
</evidence>
<evidence type="ECO:0000256" key="2">
    <source>
        <dbReference type="ARBA" id="ARBA00006374"/>
    </source>
</evidence>
<proteinExistence type="inferred from homology"/>
<keyword evidence="7" id="KW-1185">Reference proteome</keyword>
<keyword evidence="4" id="KW-0539">Nucleus</keyword>
<dbReference type="Proteomes" id="UP000516437">
    <property type="component" value="Chromosome 8"/>
</dbReference>
<evidence type="ECO:0000313" key="7">
    <source>
        <dbReference type="Proteomes" id="UP000516437"/>
    </source>
</evidence>
<dbReference type="InterPro" id="IPR010301">
    <property type="entry name" value="RRP1"/>
</dbReference>
<reference evidence="6 7" key="1">
    <citation type="journal article" date="2019" name="Plant Biotechnol. J.">
        <title>The red bayberry genome and genetic basis of sex determination.</title>
        <authorList>
            <person name="Jia H.M."/>
            <person name="Jia H.J."/>
            <person name="Cai Q.L."/>
            <person name="Wang Y."/>
            <person name="Zhao H.B."/>
            <person name="Yang W.F."/>
            <person name="Wang G.Y."/>
            <person name="Li Y.H."/>
            <person name="Zhan D.L."/>
            <person name="Shen Y.T."/>
            <person name="Niu Q.F."/>
            <person name="Chang L."/>
            <person name="Qiu J."/>
            <person name="Zhao L."/>
            <person name="Xie H.B."/>
            <person name="Fu W.Y."/>
            <person name="Jin J."/>
            <person name="Li X.W."/>
            <person name="Jiao Y."/>
            <person name="Zhou C.C."/>
            <person name="Tu T."/>
            <person name="Chai C.Y."/>
            <person name="Gao J.L."/>
            <person name="Fan L.J."/>
            <person name="van de Weg E."/>
            <person name="Wang J.Y."/>
            <person name="Gao Z.S."/>
        </authorList>
    </citation>
    <scope>NUCLEOTIDE SEQUENCE [LARGE SCALE GENOMIC DNA]</scope>
    <source>
        <tissue evidence="6">Leaves</tissue>
    </source>
</reference>
<protein>
    <recommendedName>
        <fullName evidence="8">Ribosomal RNA processing protein 1 B</fullName>
    </recommendedName>
</protein>
<dbReference type="PANTHER" id="PTHR13026">
    <property type="entry name" value="NNP-1 PROTEIN NOVEL NUCLEAR PROTEIN 1 NOP52"/>
    <property type="match status" value="1"/>
</dbReference>
<evidence type="ECO:0000256" key="3">
    <source>
        <dbReference type="ARBA" id="ARBA00022552"/>
    </source>
</evidence>
<keyword evidence="3" id="KW-0698">rRNA processing</keyword>
<feature type="compositionally biased region" description="Basic residues" evidence="5">
    <location>
        <begin position="526"/>
        <end position="543"/>
    </location>
</feature>
<comment type="caution">
    <text evidence="6">The sequence shown here is derived from an EMBL/GenBank/DDBJ whole genome shotgun (WGS) entry which is preliminary data.</text>
</comment>
<gene>
    <name evidence="6" type="ORF">CJ030_MR8G014232</name>
</gene>
<dbReference type="Pfam" id="PF05997">
    <property type="entry name" value="Nop52"/>
    <property type="match status" value="1"/>
</dbReference>